<dbReference type="AlphaFoldDB" id="A0A9X2CUH2"/>
<name>A0A9X2CUH2_9BACI</name>
<organism evidence="4 5">
    <name type="scientific">Halalkalibacter alkaliphilus</name>
    <dbReference type="NCBI Taxonomy" id="2917993"/>
    <lineage>
        <taxon>Bacteria</taxon>
        <taxon>Bacillati</taxon>
        <taxon>Bacillota</taxon>
        <taxon>Bacilli</taxon>
        <taxon>Bacillales</taxon>
        <taxon>Bacillaceae</taxon>
        <taxon>Halalkalibacter</taxon>
    </lineage>
</organism>
<reference evidence="4" key="1">
    <citation type="submission" date="2022-02" db="EMBL/GenBank/DDBJ databases">
        <title>Halalkalibacter sp. nov. isolated from Lonar Lake, India.</title>
        <authorList>
            <person name="Joshi A."/>
            <person name="Thite S."/>
            <person name="Lodha T."/>
        </authorList>
    </citation>
    <scope>NUCLEOTIDE SEQUENCE</scope>
    <source>
        <strain evidence="4">MEB205</strain>
    </source>
</reference>
<dbReference type="EMBL" id="JAKRYL010000015">
    <property type="protein sequence ID" value="MCL7748456.1"/>
    <property type="molecule type" value="Genomic_DNA"/>
</dbReference>
<dbReference type="Proteomes" id="UP001139150">
    <property type="component" value="Unassembled WGS sequence"/>
</dbReference>
<proteinExistence type="inferred from homology"/>
<evidence type="ECO:0000256" key="1">
    <source>
        <dbReference type="PROSITE-ProRule" id="PRU00285"/>
    </source>
</evidence>
<dbReference type="SUPFAM" id="SSF49764">
    <property type="entry name" value="HSP20-like chaperones"/>
    <property type="match status" value="1"/>
</dbReference>
<comment type="caution">
    <text evidence="4">The sequence shown here is derived from an EMBL/GenBank/DDBJ whole genome shotgun (WGS) entry which is preliminary data.</text>
</comment>
<accession>A0A9X2CUH2</accession>
<dbReference type="InterPro" id="IPR008978">
    <property type="entry name" value="HSP20-like_chaperone"/>
</dbReference>
<dbReference type="InterPro" id="IPR002068">
    <property type="entry name" value="A-crystallin/Hsp20_dom"/>
</dbReference>
<evidence type="ECO:0000313" key="5">
    <source>
        <dbReference type="Proteomes" id="UP001139150"/>
    </source>
</evidence>
<dbReference type="RefSeq" id="WP_250097345.1">
    <property type="nucleotide sequence ID" value="NZ_JAKRYL010000015.1"/>
</dbReference>
<dbReference type="Gene3D" id="2.60.40.790">
    <property type="match status" value="1"/>
</dbReference>
<dbReference type="Pfam" id="PF00011">
    <property type="entry name" value="HSP20"/>
    <property type="match status" value="1"/>
</dbReference>
<protein>
    <submittedName>
        <fullName evidence="4">Hsp20/alpha crystallin family protein</fullName>
    </submittedName>
</protein>
<keyword evidence="5" id="KW-1185">Reference proteome</keyword>
<dbReference type="CDD" id="cd06464">
    <property type="entry name" value="ACD_sHsps-like"/>
    <property type="match status" value="1"/>
</dbReference>
<comment type="similarity">
    <text evidence="1 2">Belongs to the small heat shock protein (HSP20) family.</text>
</comment>
<sequence>MDFKEWNNPFQNQFQGEFWNNFNNLFNGAHSQPRVNLYQSGHELICNVFLPGIKRVGDIHLSVNGSTLEVSGSTSLEYNGFQIIQQEFPHGSYKRIVELPFSVRKDKIDASYKSGLLTVRLYRLIPVNEKEKLGIPIRDEE</sequence>
<dbReference type="PROSITE" id="PS01031">
    <property type="entry name" value="SHSP"/>
    <property type="match status" value="1"/>
</dbReference>
<evidence type="ECO:0000256" key="2">
    <source>
        <dbReference type="RuleBase" id="RU003616"/>
    </source>
</evidence>
<evidence type="ECO:0000313" key="4">
    <source>
        <dbReference type="EMBL" id="MCL7748456.1"/>
    </source>
</evidence>
<evidence type="ECO:0000259" key="3">
    <source>
        <dbReference type="PROSITE" id="PS01031"/>
    </source>
</evidence>
<gene>
    <name evidence="4" type="ORF">MF646_15105</name>
</gene>
<feature type="domain" description="SHSP" evidence="3">
    <location>
        <begin position="26"/>
        <end position="138"/>
    </location>
</feature>